<feature type="coiled-coil region" evidence="1">
    <location>
        <begin position="430"/>
        <end position="514"/>
    </location>
</feature>
<keyword evidence="4" id="KW-1185">Reference proteome</keyword>
<dbReference type="Gene3D" id="1.20.5.4090">
    <property type="match status" value="2"/>
</dbReference>
<evidence type="ECO:0000313" key="3">
    <source>
        <dbReference type="EMBL" id="KAG7314471.1"/>
    </source>
</evidence>
<dbReference type="EMBL" id="JAHKSW010000028">
    <property type="protein sequence ID" value="KAG7314471.1"/>
    <property type="molecule type" value="Genomic_DNA"/>
</dbReference>
<gene>
    <name evidence="3" type="ORF">KOW79_021774</name>
</gene>
<name>A0A9D3N0V2_9TELE</name>
<keyword evidence="1" id="KW-0175">Coiled coil</keyword>
<evidence type="ECO:0000256" key="1">
    <source>
        <dbReference type="SAM" id="Coils"/>
    </source>
</evidence>
<feature type="coiled-coil region" evidence="1">
    <location>
        <begin position="307"/>
        <end position="362"/>
    </location>
</feature>
<evidence type="ECO:0000313" key="4">
    <source>
        <dbReference type="Proteomes" id="UP000824219"/>
    </source>
</evidence>
<evidence type="ECO:0000256" key="2">
    <source>
        <dbReference type="SAM" id="Phobius"/>
    </source>
</evidence>
<organism evidence="3 4">
    <name type="scientific">Hemibagrus wyckioides</name>
    <dbReference type="NCBI Taxonomy" id="337641"/>
    <lineage>
        <taxon>Eukaryota</taxon>
        <taxon>Metazoa</taxon>
        <taxon>Chordata</taxon>
        <taxon>Craniata</taxon>
        <taxon>Vertebrata</taxon>
        <taxon>Euteleostomi</taxon>
        <taxon>Actinopterygii</taxon>
        <taxon>Neopterygii</taxon>
        <taxon>Teleostei</taxon>
        <taxon>Ostariophysi</taxon>
        <taxon>Siluriformes</taxon>
        <taxon>Bagridae</taxon>
        <taxon>Hemibagrus</taxon>
    </lineage>
</organism>
<keyword evidence="2" id="KW-0812">Transmembrane</keyword>
<feature type="coiled-coil region" evidence="1">
    <location>
        <begin position="55"/>
        <end position="89"/>
    </location>
</feature>
<comment type="caution">
    <text evidence="3">The sequence shown here is derived from an EMBL/GenBank/DDBJ whole genome shotgun (WGS) entry which is preliminary data.</text>
</comment>
<dbReference type="OrthoDB" id="8980662at2759"/>
<dbReference type="Proteomes" id="UP000824219">
    <property type="component" value="Linkage Group LG28"/>
</dbReference>
<feature type="coiled-coil region" evidence="1">
    <location>
        <begin position="234"/>
        <end position="268"/>
    </location>
</feature>
<sequence length="589" mass="68846">MIEEEFAWAVLLGGLDDTLNLLNEADPVQTGSLLDPGLKCGDETQTDSAVPQVTLAESEEKHKQATESVEQMQKQDADLKSQIDTLKNTVQQLGHLLTQKHTECTDTTRLYETELNLRKHVQSEYKQKKEKFNQETRSLRVALIEAEWKYEQAMESNAQLENSSLKDYCILSTSSIFNIISELLFFKDECEREKEAHSVLKVDQMTSTHHEELLQGIQAKATELYRESHDHLKSDELKNEVNKLRESVQQLERELSESCRKCEEIKRECERDQEHHSVLKCDQMTSTHLLELVQVSQAEAEEKFEYTAQLENENSDLKSQVNTLQDTVQELSRLLAETHRKCEKAKEEHKVAEDILQFVETRTRKRQRFLIQKKKSIQESLDECERKYTEEMKSKNNLDYLLPRRTNLALSLNQDARALSNDLSDMQWTLEQTMQELEQKTHQLAQIDSDWKCLNETVMKDHEAECLAHGLLKVQYSEMKQQHDKLEEREREDYNLLKARCQQMEETLQEYEELLKGLFGWRPKEQSRNSEQTLYQPHMMLYSVIVMDMIYFCFSVLVLSGGQLGLVVLSSDGMNTTPQREEKIKRHLE</sequence>
<dbReference type="AlphaFoldDB" id="A0A9D3N0V2"/>
<keyword evidence="2" id="KW-0472">Membrane</keyword>
<proteinExistence type="predicted"/>
<feature type="transmembrane region" description="Helical" evidence="2">
    <location>
        <begin position="539"/>
        <end position="559"/>
    </location>
</feature>
<accession>A0A9D3N0V2</accession>
<protein>
    <submittedName>
        <fullName evidence="3">Uncharacterized protein</fullName>
    </submittedName>
</protein>
<keyword evidence="2" id="KW-1133">Transmembrane helix</keyword>
<reference evidence="3 4" key="1">
    <citation type="submission" date="2021-06" db="EMBL/GenBank/DDBJ databases">
        <title>Chromosome-level genome assembly of the red-tail catfish (Hemibagrus wyckioides).</title>
        <authorList>
            <person name="Shao F."/>
        </authorList>
    </citation>
    <scope>NUCLEOTIDE SEQUENCE [LARGE SCALE GENOMIC DNA]</scope>
    <source>
        <strain evidence="3">EC202008001</strain>
        <tissue evidence="3">Blood</tissue>
    </source>
</reference>